<reference evidence="3 4" key="1">
    <citation type="submission" date="2021-03" db="EMBL/GenBank/DDBJ databases">
        <title>Muricauda lutimaris sp. nov. and Muricauda ruestringensis sp. nov, two marine members of the Flavobacteriaceae isolated from deep sea sediments of Western Pacific.</title>
        <authorList>
            <person name="Zhao S."/>
            <person name="Liu R."/>
        </authorList>
    </citation>
    <scope>NUCLEOTIDE SEQUENCE [LARGE SCALE GENOMIC DNA]</scope>
    <source>
        <strain evidence="3 4">BC31-1-A7</strain>
    </source>
</reference>
<dbReference type="InterPro" id="IPR035986">
    <property type="entry name" value="PKD_dom_sf"/>
</dbReference>
<keyword evidence="1" id="KW-0472">Membrane</keyword>
<dbReference type="SUPFAM" id="SSF49373">
    <property type="entry name" value="Invasin/intimin cell-adhesion fragments"/>
    <property type="match status" value="1"/>
</dbReference>
<gene>
    <name evidence="3" type="ORF">J0656_03395</name>
</gene>
<dbReference type="InterPro" id="IPR011889">
    <property type="entry name" value="Liste_lipo_26"/>
</dbReference>
<dbReference type="SUPFAM" id="SSF49299">
    <property type="entry name" value="PKD domain"/>
    <property type="match status" value="1"/>
</dbReference>
<dbReference type="NCBIfam" id="TIGR02167">
    <property type="entry name" value="Liste_lipo_26"/>
    <property type="match status" value="2"/>
</dbReference>
<organism evidence="3 4">
    <name type="scientific">Flagellimonas aurea</name>
    <dbReference type="NCBI Taxonomy" id="2915619"/>
    <lineage>
        <taxon>Bacteria</taxon>
        <taxon>Pseudomonadati</taxon>
        <taxon>Bacteroidota</taxon>
        <taxon>Flavobacteriia</taxon>
        <taxon>Flavobacteriales</taxon>
        <taxon>Flavobacteriaceae</taxon>
        <taxon>Flagellimonas</taxon>
    </lineage>
</organism>
<evidence type="ECO:0000259" key="2">
    <source>
        <dbReference type="SMART" id="SM00635"/>
    </source>
</evidence>
<protein>
    <submittedName>
        <fullName evidence="3">BspA family leucine-rich repeat surface protein</fullName>
    </submittedName>
</protein>
<dbReference type="Proteomes" id="UP000664044">
    <property type="component" value="Unassembled WGS sequence"/>
</dbReference>
<dbReference type="Pfam" id="PF02368">
    <property type="entry name" value="Big_2"/>
    <property type="match status" value="1"/>
</dbReference>
<keyword evidence="1" id="KW-1133">Transmembrane helix</keyword>
<proteinExistence type="predicted"/>
<evidence type="ECO:0000256" key="1">
    <source>
        <dbReference type="SAM" id="Phobius"/>
    </source>
</evidence>
<dbReference type="InterPro" id="IPR005046">
    <property type="entry name" value="DUF285"/>
</dbReference>
<accession>A0ABS3G270</accession>
<dbReference type="Gene3D" id="2.60.40.1080">
    <property type="match status" value="1"/>
</dbReference>
<dbReference type="InterPro" id="IPR003343">
    <property type="entry name" value="Big_2"/>
</dbReference>
<dbReference type="InterPro" id="IPR013783">
    <property type="entry name" value="Ig-like_fold"/>
</dbReference>
<keyword evidence="1" id="KW-0812">Transmembrane</keyword>
<feature type="domain" description="BIG2" evidence="2">
    <location>
        <begin position="43"/>
        <end position="120"/>
    </location>
</feature>
<evidence type="ECO:0000313" key="3">
    <source>
        <dbReference type="EMBL" id="MBO0353048.1"/>
    </source>
</evidence>
<dbReference type="Gene3D" id="2.60.40.10">
    <property type="entry name" value="Immunoglobulins"/>
    <property type="match status" value="1"/>
</dbReference>
<name>A0ABS3G270_9FLAO</name>
<dbReference type="SMART" id="SM00635">
    <property type="entry name" value="BID_2"/>
    <property type="match status" value="1"/>
</dbReference>
<dbReference type="RefSeq" id="WP_207031559.1">
    <property type="nucleotide sequence ID" value="NZ_JAFLNL010000002.1"/>
</dbReference>
<keyword evidence="4" id="KW-1185">Reference proteome</keyword>
<comment type="caution">
    <text evidence="3">The sequence shown here is derived from an EMBL/GenBank/DDBJ whole genome shotgun (WGS) entry which is preliminary data.</text>
</comment>
<sequence length="525" mass="58810">MYQPYSLLIRRIHLIFIIIIFSFSACSKDEKSMDQLFPDDNVKVTSIEILSSEAQVIKNNNLQLSVELKPESALNKNIIWSSSNESTATVNNNGLVFAKSVGTSTITVKSEENQSISDTIEITVVEDSSLAFVTVWKTDVETSDNKDEITIPTHPDYTYDYQVDWGDGTIDSHLSGDATHTYAEPGIYIVKIAGKFPSIYFGNYGPPGVTSIPNKDKLLSIEQWGNIMWETMEVAFFGCRNMDVKATDIPDLTLVNSTSYMFGDCPSLIANPSINDWDTSTITNMSRMFGYSTNFNQYIGDWDVSNVVDLNAMFIEASTFNQDIGTWDVSSVTNMEDMFTRALAFNQDIGDWNVSSVTDMRAMFAEASSFNQNIGNWDVGMVEDMGAMFAESGFNQDIGSWNVENVKNLSNMFRGASLFNQNIGNWDVKNVYSMEKMFLDAISFNQDLGNWDISNVNFFGEMFKGAKLSTENYDNLLIGWSNLPEVSGYNTKFHAGESQYCLGEDARIKLVLKGWQIQDGGYNCN</sequence>
<dbReference type="EMBL" id="JAFLNL010000002">
    <property type="protein sequence ID" value="MBO0353048.1"/>
    <property type="molecule type" value="Genomic_DNA"/>
</dbReference>
<evidence type="ECO:0000313" key="4">
    <source>
        <dbReference type="Proteomes" id="UP000664044"/>
    </source>
</evidence>
<dbReference type="Pfam" id="PF03382">
    <property type="entry name" value="DUF285"/>
    <property type="match status" value="2"/>
</dbReference>
<feature type="transmembrane region" description="Helical" evidence="1">
    <location>
        <begin position="7"/>
        <end position="25"/>
    </location>
</feature>
<dbReference type="InterPro" id="IPR008964">
    <property type="entry name" value="Invasin/intimin_cell_adhesion"/>
</dbReference>
<dbReference type="CDD" id="cd00146">
    <property type="entry name" value="PKD"/>
    <property type="match status" value="1"/>
</dbReference>